<reference evidence="1 2" key="1">
    <citation type="submission" date="2014-04" db="EMBL/GenBank/DDBJ databases">
        <authorList>
            <consortium name="DOE Joint Genome Institute"/>
            <person name="Kuo A."/>
            <person name="Tarkka M."/>
            <person name="Buscot F."/>
            <person name="Kohler A."/>
            <person name="Nagy L.G."/>
            <person name="Floudas D."/>
            <person name="Copeland A."/>
            <person name="Barry K.W."/>
            <person name="Cichocki N."/>
            <person name="Veneault-Fourrey C."/>
            <person name="LaButti K."/>
            <person name="Lindquist E.A."/>
            <person name="Lipzen A."/>
            <person name="Lundell T."/>
            <person name="Morin E."/>
            <person name="Murat C."/>
            <person name="Sun H."/>
            <person name="Tunlid A."/>
            <person name="Henrissat B."/>
            <person name="Grigoriev I.V."/>
            <person name="Hibbett D.S."/>
            <person name="Martin F."/>
            <person name="Nordberg H.P."/>
            <person name="Cantor M.N."/>
            <person name="Hua S.X."/>
        </authorList>
    </citation>
    <scope>NUCLEOTIDE SEQUENCE [LARGE SCALE GENOMIC DNA]</scope>
    <source>
        <strain evidence="1 2">F 1598</strain>
    </source>
</reference>
<dbReference type="InParanoid" id="A0A0C3EVU5"/>
<accession>A0A0C3EVU5</accession>
<dbReference type="HOGENOM" id="CLU_2347487_0_0_1"/>
<dbReference type="EMBL" id="KN833033">
    <property type="protein sequence ID" value="KIM76625.1"/>
    <property type="molecule type" value="Genomic_DNA"/>
</dbReference>
<evidence type="ECO:0000313" key="2">
    <source>
        <dbReference type="Proteomes" id="UP000054166"/>
    </source>
</evidence>
<keyword evidence="2" id="KW-1185">Reference proteome</keyword>
<organism evidence="1 2">
    <name type="scientific">Piloderma croceum (strain F 1598)</name>
    <dbReference type="NCBI Taxonomy" id="765440"/>
    <lineage>
        <taxon>Eukaryota</taxon>
        <taxon>Fungi</taxon>
        <taxon>Dikarya</taxon>
        <taxon>Basidiomycota</taxon>
        <taxon>Agaricomycotina</taxon>
        <taxon>Agaricomycetes</taxon>
        <taxon>Agaricomycetidae</taxon>
        <taxon>Atheliales</taxon>
        <taxon>Atheliaceae</taxon>
        <taxon>Piloderma</taxon>
    </lineage>
</organism>
<evidence type="ECO:0000313" key="1">
    <source>
        <dbReference type="EMBL" id="KIM76625.1"/>
    </source>
</evidence>
<reference evidence="2" key="2">
    <citation type="submission" date="2015-01" db="EMBL/GenBank/DDBJ databases">
        <title>Evolutionary Origins and Diversification of the Mycorrhizal Mutualists.</title>
        <authorList>
            <consortium name="DOE Joint Genome Institute"/>
            <consortium name="Mycorrhizal Genomics Consortium"/>
            <person name="Kohler A."/>
            <person name="Kuo A."/>
            <person name="Nagy L.G."/>
            <person name="Floudas D."/>
            <person name="Copeland A."/>
            <person name="Barry K.W."/>
            <person name="Cichocki N."/>
            <person name="Veneault-Fourrey C."/>
            <person name="LaButti K."/>
            <person name="Lindquist E.A."/>
            <person name="Lipzen A."/>
            <person name="Lundell T."/>
            <person name="Morin E."/>
            <person name="Murat C."/>
            <person name="Riley R."/>
            <person name="Ohm R."/>
            <person name="Sun H."/>
            <person name="Tunlid A."/>
            <person name="Henrissat B."/>
            <person name="Grigoriev I.V."/>
            <person name="Hibbett D.S."/>
            <person name="Martin F."/>
        </authorList>
    </citation>
    <scope>NUCLEOTIDE SEQUENCE [LARGE SCALE GENOMIC DNA]</scope>
    <source>
        <strain evidence="2">F 1598</strain>
    </source>
</reference>
<gene>
    <name evidence="1" type="ORF">PILCRDRAFT_12673</name>
</gene>
<dbReference type="Proteomes" id="UP000054166">
    <property type="component" value="Unassembled WGS sequence"/>
</dbReference>
<name>A0A0C3EVU5_PILCF</name>
<sequence length="97" mass="10548">MIALTTAGNRLIPAGLIDRTDDACSTGESHLTSRDDVVTFYTRCDDISAAVQGRIRDAASFVEKSSTPHETFGQVRSHNRTTGSLSYYTGFLETDEA</sequence>
<protein>
    <submittedName>
        <fullName evidence="1">Uncharacterized protein</fullName>
    </submittedName>
</protein>
<proteinExistence type="predicted"/>
<dbReference type="AlphaFoldDB" id="A0A0C3EVU5"/>